<evidence type="ECO:0000256" key="8">
    <source>
        <dbReference type="ARBA" id="ARBA00037998"/>
    </source>
</evidence>
<evidence type="ECO:0000256" key="3">
    <source>
        <dbReference type="ARBA" id="ARBA00022475"/>
    </source>
</evidence>
<dbReference type="InterPro" id="IPR001851">
    <property type="entry name" value="ABC_transp_permease"/>
</dbReference>
<dbReference type="PANTHER" id="PTHR11795:SF450">
    <property type="entry name" value="ABC TRANSPORTER PERMEASE PROTEIN"/>
    <property type="match status" value="1"/>
</dbReference>
<evidence type="ECO:0000313" key="11">
    <source>
        <dbReference type="Proteomes" id="UP000319865"/>
    </source>
</evidence>
<keyword evidence="4 9" id="KW-0812">Transmembrane</keyword>
<feature type="transmembrane region" description="Helical" evidence="9">
    <location>
        <begin position="90"/>
        <end position="110"/>
    </location>
</feature>
<feature type="transmembrane region" description="Helical" evidence="9">
    <location>
        <begin position="29"/>
        <end position="51"/>
    </location>
</feature>
<keyword evidence="6 9" id="KW-1133">Transmembrane helix</keyword>
<dbReference type="Pfam" id="PF02653">
    <property type="entry name" value="BPD_transp_2"/>
    <property type="match status" value="1"/>
</dbReference>
<dbReference type="Proteomes" id="UP000319865">
    <property type="component" value="Unassembled WGS sequence"/>
</dbReference>
<dbReference type="GO" id="GO:0006865">
    <property type="term" value="P:amino acid transport"/>
    <property type="evidence" value="ECO:0007669"/>
    <property type="project" value="UniProtKB-KW"/>
</dbReference>
<feature type="transmembrane region" description="Helical" evidence="9">
    <location>
        <begin position="58"/>
        <end position="78"/>
    </location>
</feature>
<dbReference type="RefSeq" id="WP_170182434.1">
    <property type="nucleotide sequence ID" value="NZ_VFQE01000001.1"/>
</dbReference>
<dbReference type="AlphaFoldDB" id="A0A543PG87"/>
<gene>
    <name evidence="10" type="ORF">FHU33_2478</name>
</gene>
<evidence type="ECO:0000313" key="10">
    <source>
        <dbReference type="EMBL" id="TQN43056.1"/>
    </source>
</evidence>
<evidence type="ECO:0000256" key="1">
    <source>
        <dbReference type="ARBA" id="ARBA00004651"/>
    </source>
</evidence>
<dbReference type="GO" id="GO:0005886">
    <property type="term" value="C:plasma membrane"/>
    <property type="evidence" value="ECO:0007669"/>
    <property type="project" value="UniProtKB-SubCell"/>
</dbReference>
<name>A0A543PG87_9ACTN</name>
<evidence type="ECO:0000256" key="5">
    <source>
        <dbReference type="ARBA" id="ARBA00022970"/>
    </source>
</evidence>
<comment type="subcellular location">
    <subcellularLocation>
        <location evidence="1">Cell membrane</location>
        <topology evidence="1">Multi-pass membrane protein</topology>
    </subcellularLocation>
</comment>
<evidence type="ECO:0000256" key="2">
    <source>
        <dbReference type="ARBA" id="ARBA00022448"/>
    </source>
</evidence>
<dbReference type="GO" id="GO:0022857">
    <property type="term" value="F:transmembrane transporter activity"/>
    <property type="evidence" value="ECO:0007669"/>
    <property type="project" value="InterPro"/>
</dbReference>
<organism evidence="10 11">
    <name type="scientific">Blastococcus colisei</name>
    <dbReference type="NCBI Taxonomy" id="1564162"/>
    <lineage>
        <taxon>Bacteria</taxon>
        <taxon>Bacillati</taxon>
        <taxon>Actinomycetota</taxon>
        <taxon>Actinomycetes</taxon>
        <taxon>Geodermatophilales</taxon>
        <taxon>Geodermatophilaceae</taxon>
        <taxon>Blastococcus</taxon>
    </lineage>
</organism>
<feature type="transmembrane region" description="Helical" evidence="9">
    <location>
        <begin position="256"/>
        <end position="279"/>
    </location>
</feature>
<keyword evidence="11" id="KW-1185">Reference proteome</keyword>
<protein>
    <submittedName>
        <fullName evidence="10">Amino acid/amide ABC transporter membrane protein 1 (HAAT family)</fullName>
    </submittedName>
</protein>
<keyword evidence="5" id="KW-0029">Amino-acid transport</keyword>
<evidence type="ECO:0000256" key="7">
    <source>
        <dbReference type="ARBA" id="ARBA00023136"/>
    </source>
</evidence>
<dbReference type="CDD" id="cd06582">
    <property type="entry name" value="TM_PBP1_LivH_like"/>
    <property type="match status" value="1"/>
</dbReference>
<dbReference type="EMBL" id="VFQE01000001">
    <property type="protein sequence ID" value="TQN43056.1"/>
    <property type="molecule type" value="Genomic_DNA"/>
</dbReference>
<feature type="transmembrane region" description="Helical" evidence="9">
    <location>
        <begin position="189"/>
        <end position="211"/>
    </location>
</feature>
<keyword evidence="3" id="KW-1003">Cell membrane</keyword>
<proteinExistence type="inferred from homology"/>
<sequence length="293" mass="30270">MSFFLQLLLQGLALGAVYALVGQGLNVTFWTLRVVNFAHGAFLMIAVFLALSAWTAGIPLGFAILIAVVAVAVMGVVLERVAVRPVIKHASGLGWIVATLGAAIVIEAIADHIYGPQVRSFPGIIFSASDYVDIFGVRMSLQLLLVAGVALVVLALFELVVRRTSWGMVLQATSHDSESARLRGIRVEAVVTTSFLVSAALAALAGVLIAPVTGISPAFGFTLLLNGFAAVVVGGVGSSVGTLVGGLTVGVAELMVGGYISTAAQSAVAFTVLILILMVRPSGLFGKREALKV</sequence>
<evidence type="ECO:0000256" key="6">
    <source>
        <dbReference type="ARBA" id="ARBA00022989"/>
    </source>
</evidence>
<feature type="transmembrane region" description="Helical" evidence="9">
    <location>
        <begin position="223"/>
        <end position="244"/>
    </location>
</feature>
<reference evidence="10 11" key="1">
    <citation type="submission" date="2019-06" db="EMBL/GenBank/DDBJ databases">
        <title>Sequencing the genomes of 1000 actinobacteria strains.</title>
        <authorList>
            <person name="Klenk H.-P."/>
        </authorList>
    </citation>
    <scope>NUCLEOTIDE SEQUENCE [LARGE SCALE GENOMIC DNA]</scope>
    <source>
        <strain evidence="10 11">DSM 46837</strain>
    </source>
</reference>
<keyword evidence="2" id="KW-0813">Transport</keyword>
<dbReference type="PANTHER" id="PTHR11795">
    <property type="entry name" value="BRANCHED-CHAIN AMINO ACID TRANSPORT SYSTEM PERMEASE PROTEIN LIVH"/>
    <property type="match status" value="1"/>
</dbReference>
<feature type="transmembrane region" description="Helical" evidence="9">
    <location>
        <begin position="143"/>
        <end position="161"/>
    </location>
</feature>
<accession>A0A543PG87</accession>
<evidence type="ECO:0000256" key="4">
    <source>
        <dbReference type="ARBA" id="ARBA00022692"/>
    </source>
</evidence>
<comment type="similarity">
    <text evidence="8">Belongs to the binding-protein-dependent transport system permease family. LivHM subfamily.</text>
</comment>
<keyword evidence="7 9" id="KW-0472">Membrane</keyword>
<evidence type="ECO:0000256" key="9">
    <source>
        <dbReference type="SAM" id="Phobius"/>
    </source>
</evidence>
<dbReference type="InterPro" id="IPR052157">
    <property type="entry name" value="BCAA_transport_permease"/>
</dbReference>
<comment type="caution">
    <text evidence="10">The sequence shown here is derived from an EMBL/GenBank/DDBJ whole genome shotgun (WGS) entry which is preliminary data.</text>
</comment>